<accession>A0A318TAP4</accession>
<name>A0A318TAP4_9BRAD</name>
<protein>
    <submittedName>
        <fullName evidence="1">Uncharacterized protein</fullName>
    </submittedName>
</protein>
<dbReference type="AlphaFoldDB" id="A0A318TAP4"/>
<dbReference type="SUPFAM" id="SSF52540">
    <property type="entry name" value="P-loop containing nucleoside triphosphate hydrolases"/>
    <property type="match status" value="1"/>
</dbReference>
<reference evidence="1 2" key="1">
    <citation type="submission" date="2018-06" db="EMBL/GenBank/DDBJ databases">
        <title>Genomic Encyclopedia of Archaeal and Bacterial Type Strains, Phase II (KMG-II): from individual species to whole genera.</title>
        <authorList>
            <person name="Goeker M."/>
        </authorList>
    </citation>
    <scope>NUCLEOTIDE SEQUENCE [LARGE SCALE GENOMIC DNA]</scope>
    <source>
        <strain evidence="1 2">JCM 11668</strain>
    </source>
</reference>
<dbReference type="Gene3D" id="3.90.1200.10">
    <property type="match status" value="1"/>
</dbReference>
<evidence type="ECO:0000313" key="2">
    <source>
        <dbReference type="Proteomes" id="UP000248148"/>
    </source>
</evidence>
<sequence length="505" mass="54795">MQQHVFAWLANPATHGDVTVQRIDTHGAVVFLAGAIAQKIKRAVKYPYLDYSTLARRKLACEQELEINRSFAPKIYRGLRAVRQSPDGKLSLDGDGEVVEWLLEMNRFDERKTVNHLAEQNALPDPLLQEIADVIAASHHSAPRADDAPWIASIERIIAGNTAAFNAAGFDAERTAELDHASRAAFPRLKALLQQRGSQGQVRRCHGDLHLENIVVIDGHPVLFDAIEFDPVIASIDVLYDLGFALMDLLHYRRHAAACRVLNRYLEVTGDEHLGALSLLPLLLSMRAAIRANVLLARPTRDEAQRRAIRAQSDSYFDLACRLIAPAPPRLIAIGGLSGTGKSLLARMLAADIAPLPGAVVLRSDVARKRHFQVADTVRLGADAYRPEVTDAVYNGLAQRAARIVAQGHSVIVDAVFAREPERAAIAKVAEAAGVPFHGLFLTADLATRIARIAQRSGDASDATEAVARSQQNYDLGTLSWPLVDASGSPDVSLTRAQAALAGDG</sequence>
<dbReference type="InterPro" id="IPR052732">
    <property type="entry name" value="Cell-binding_unc_protein"/>
</dbReference>
<keyword evidence="2" id="KW-1185">Reference proteome</keyword>
<evidence type="ECO:0000313" key="1">
    <source>
        <dbReference type="EMBL" id="PYF02031.1"/>
    </source>
</evidence>
<dbReference type="RefSeq" id="WP_110781376.1">
    <property type="nucleotide sequence ID" value="NZ_QJTI01000015.1"/>
</dbReference>
<proteinExistence type="predicted"/>
<organism evidence="1 2">
    <name type="scientific">Rhodopseudomonas faecalis</name>
    <dbReference type="NCBI Taxonomy" id="99655"/>
    <lineage>
        <taxon>Bacteria</taxon>
        <taxon>Pseudomonadati</taxon>
        <taxon>Pseudomonadota</taxon>
        <taxon>Alphaproteobacteria</taxon>
        <taxon>Hyphomicrobiales</taxon>
        <taxon>Nitrobacteraceae</taxon>
        <taxon>Rhodopseudomonas</taxon>
    </lineage>
</organism>
<dbReference type="Pfam" id="PF13671">
    <property type="entry name" value="AAA_33"/>
    <property type="match status" value="1"/>
</dbReference>
<dbReference type="Proteomes" id="UP000248148">
    <property type="component" value="Unassembled WGS sequence"/>
</dbReference>
<dbReference type="InterPro" id="IPR027417">
    <property type="entry name" value="P-loop_NTPase"/>
</dbReference>
<dbReference type="SUPFAM" id="SSF56112">
    <property type="entry name" value="Protein kinase-like (PK-like)"/>
    <property type="match status" value="1"/>
</dbReference>
<dbReference type="OrthoDB" id="9810277at2"/>
<dbReference type="Gene3D" id="3.40.50.300">
    <property type="entry name" value="P-loop containing nucleotide triphosphate hydrolases"/>
    <property type="match status" value="1"/>
</dbReference>
<gene>
    <name evidence="1" type="ORF">BJ122_11561</name>
</gene>
<dbReference type="PANTHER" id="PTHR43883:SF1">
    <property type="entry name" value="GLUCONOKINASE"/>
    <property type="match status" value="1"/>
</dbReference>
<dbReference type="InterPro" id="IPR011009">
    <property type="entry name" value="Kinase-like_dom_sf"/>
</dbReference>
<dbReference type="EMBL" id="QJTI01000015">
    <property type="protein sequence ID" value="PYF02031.1"/>
    <property type="molecule type" value="Genomic_DNA"/>
</dbReference>
<comment type="caution">
    <text evidence="1">The sequence shown here is derived from an EMBL/GenBank/DDBJ whole genome shotgun (WGS) entry which is preliminary data.</text>
</comment>
<dbReference type="PANTHER" id="PTHR43883">
    <property type="entry name" value="SLR0207 PROTEIN"/>
    <property type="match status" value="1"/>
</dbReference>